<protein>
    <submittedName>
        <fullName evidence="1">Uncharacterized protein</fullName>
    </submittedName>
</protein>
<accession>A0A392VZ73</accession>
<proteinExistence type="predicted"/>
<keyword evidence="2" id="KW-1185">Reference proteome</keyword>
<sequence>MSVDVIDDASSWLGLDASSWLGLDAYLDNG</sequence>
<evidence type="ECO:0000313" key="2">
    <source>
        <dbReference type="Proteomes" id="UP000265520"/>
    </source>
</evidence>
<organism evidence="1 2">
    <name type="scientific">Trifolium medium</name>
    <dbReference type="NCBI Taxonomy" id="97028"/>
    <lineage>
        <taxon>Eukaryota</taxon>
        <taxon>Viridiplantae</taxon>
        <taxon>Streptophyta</taxon>
        <taxon>Embryophyta</taxon>
        <taxon>Tracheophyta</taxon>
        <taxon>Spermatophyta</taxon>
        <taxon>Magnoliopsida</taxon>
        <taxon>eudicotyledons</taxon>
        <taxon>Gunneridae</taxon>
        <taxon>Pentapetalae</taxon>
        <taxon>rosids</taxon>
        <taxon>fabids</taxon>
        <taxon>Fabales</taxon>
        <taxon>Fabaceae</taxon>
        <taxon>Papilionoideae</taxon>
        <taxon>50 kb inversion clade</taxon>
        <taxon>NPAAA clade</taxon>
        <taxon>Hologalegina</taxon>
        <taxon>IRL clade</taxon>
        <taxon>Trifolieae</taxon>
        <taxon>Trifolium</taxon>
    </lineage>
</organism>
<dbReference type="EMBL" id="LXQA011330809">
    <property type="protein sequence ID" value="MCI93496.1"/>
    <property type="molecule type" value="Genomic_DNA"/>
</dbReference>
<reference evidence="1 2" key="1">
    <citation type="journal article" date="2018" name="Front. Plant Sci.">
        <title>Red Clover (Trifolium pratense) and Zigzag Clover (T. medium) - A Picture of Genomic Similarities and Differences.</title>
        <authorList>
            <person name="Dluhosova J."/>
            <person name="Istvanek J."/>
            <person name="Nedelnik J."/>
            <person name="Repkova J."/>
        </authorList>
    </citation>
    <scope>NUCLEOTIDE SEQUENCE [LARGE SCALE GENOMIC DNA]</scope>
    <source>
        <strain evidence="2">cv. 10/8</strain>
        <tissue evidence="1">Leaf</tissue>
    </source>
</reference>
<dbReference type="Proteomes" id="UP000265520">
    <property type="component" value="Unassembled WGS sequence"/>
</dbReference>
<feature type="non-terminal residue" evidence="1">
    <location>
        <position position="30"/>
    </location>
</feature>
<name>A0A392VZ73_9FABA</name>
<evidence type="ECO:0000313" key="1">
    <source>
        <dbReference type="EMBL" id="MCI93496.1"/>
    </source>
</evidence>
<dbReference type="AlphaFoldDB" id="A0A392VZ73"/>
<comment type="caution">
    <text evidence="1">The sequence shown here is derived from an EMBL/GenBank/DDBJ whole genome shotgun (WGS) entry which is preliminary data.</text>
</comment>